<dbReference type="GO" id="GO:0032956">
    <property type="term" value="P:regulation of actin cytoskeleton organization"/>
    <property type="evidence" value="ECO:0007669"/>
    <property type="project" value="TreeGrafter"/>
</dbReference>
<evidence type="ECO:0000256" key="1">
    <source>
        <dbReference type="ARBA" id="ARBA00009890"/>
    </source>
</evidence>
<keyword evidence="2 4" id="KW-0853">WD repeat</keyword>
<feature type="region of interest" description="Disordered" evidence="5">
    <location>
        <begin position="1"/>
        <end position="35"/>
    </location>
</feature>
<dbReference type="PROSITE" id="PS50294">
    <property type="entry name" value="WD_REPEATS_REGION"/>
    <property type="match status" value="2"/>
</dbReference>
<dbReference type="AlphaFoldDB" id="A0A317SHM1"/>
<dbReference type="STRING" id="42249.A0A317SHM1"/>
<dbReference type="InterPro" id="IPR037588">
    <property type="entry name" value="MLST8"/>
</dbReference>
<feature type="compositionally biased region" description="Basic and acidic residues" evidence="5">
    <location>
        <begin position="14"/>
        <end position="26"/>
    </location>
</feature>
<feature type="repeat" description="WD" evidence="4">
    <location>
        <begin position="352"/>
        <end position="393"/>
    </location>
</feature>
<dbReference type="InterPro" id="IPR015943">
    <property type="entry name" value="WD40/YVTN_repeat-like_dom_sf"/>
</dbReference>
<keyword evidence="3" id="KW-0677">Repeat</keyword>
<evidence type="ECO:0000256" key="4">
    <source>
        <dbReference type="PROSITE-ProRule" id="PRU00221"/>
    </source>
</evidence>
<evidence type="ECO:0000256" key="5">
    <source>
        <dbReference type="SAM" id="MobiDB-lite"/>
    </source>
</evidence>
<name>A0A317SHM1_9PEZI</name>
<comment type="similarity">
    <text evidence="1">Belongs to the WD repeat LST8 family.</text>
</comment>
<dbReference type="PROSITE" id="PS50082">
    <property type="entry name" value="WD_REPEATS_2"/>
    <property type="match status" value="2"/>
</dbReference>
<proteinExistence type="inferred from homology"/>
<dbReference type="SMART" id="SM00320">
    <property type="entry name" value="WD40"/>
    <property type="match status" value="5"/>
</dbReference>
<dbReference type="SUPFAM" id="SSF50978">
    <property type="entry name" value="WD40 repeat-like"/>
    <property type="match status" value="1"/>
</dbReference>
<dbReference type="Gene3D" id="2.130.10.10">
    <property type="entry name" value="YVTN repeat-like/Quinoprotein amine dehydrogenase"/>
    <property type="match status" value="1"/>
</dbReference>
<dbReference type="GO" id="GO:0031932">
    <property type="term" value="C:TORC2 complex"/>
    <property type="evidence" value="ECO:0007669"/>
    <property type="project" value="InterPro"/>
</dbReference>
<evidence type="ECO:0000256" key="3">
    <source>
        <dbReference type="ARBA" id="ARBA00022737"/>
    </source>
</evidence>
<dbReference type="Pfam" id="PF00400">
    <property type="entry name" value="WD40"/>
    <property type="match status" value="3"/>
</dbReference>
<feature type="region of interest" description="Disordered" evidence="5">
    <location>
        <begin position="700"/>
        <end position="723"/>
    </location>
</feature>
<reference evidence="6 7" key="1">
    <citation type="submission" date="2018-03" db="EMBL/GenBank/DDBJ databases">
        <title>Genomes of Pezizomycetes fungi and the evolution of truffles.</title>
        <authorList>
            <person name="Murat C."/>
            <person name="Payen T."/>
            <person name="Noel B."/>
            <person name="Kuo A."/>
            <person name="Martin F.M."/>
        </authorList>
    </citation>
    <scope>NUCLEOTIDE SEQUENCE [LARGE SCALE GENOMIC DNA]</scope>
    <source>
        <strain evidence="6">091103-1</strain>
    </source>
</reference>
<dbReference type="OrthoDB" id="10248252at2759"/>
<dbReference type="InterPro" id="IPR019775">
    <property type="entry name" value="WD40_repeat_CS"/>
</dbReference>
<dbReference type="Proteomes" id="UP000246991">
    <property type="component" value="Unassembled WGS sequence"/>
</dbReference>
<dbReference type="PANTHER" id="PTHR19842:SF2">
    <property type="entry name" value="WD REPEAT PROTEIN (AFU_ORTHOLOGUE AFUA_5G04300)"/>
    <property type="match status" value="1"/>
</dbReference>
<comment type="caution">
    <text evidence="6">The sequence shown here is derived from an EMBL/GenBank/DDBJ whole genome shotgun (WGS) entry which is preliminary data.</text>
</comment>
<evidence type="ECO:0000256" key="2">
    <source>
        <dbReference type="ARBA" id="ARBA00022574"/>
    </source>
</evidence>
<dbReference type="GO" id="GO:0031929">
    <property type="term" value="P:TOR signaling"/>
    <property type="evidence" value="ECO:0007669"/>
    <property type="project" value="InterPro"/>
</dbReference>
<evidence type="ECO:0000313" key="7">
    <source>
        <dbReference type="Proteomes" id="UP000246991"/>
    </source>
</evidence>
<organism evidence="6 7">
    <name type="scientific">Tuber magnatum</name>
    <name type="common">white Piedmont truffle</name>
    <dbReference type="NCBI Taxonomy" id="42249"/>
    <lineage>
        <taxon>Eukaryota</taxon>
        <taxon>Fungi</taxon>
        <taxon>Dikarya</taxon>
        <taxon>Ascomycota</taxon>
        <taxon>Pezizomycotina</taxon>
        <taxon>Pezizomycetes</taxon>
        <taxon>Pezizales</taxon>
        <taxon>Tuberaceae</taxon>
        <taxon>Tuber</taxon>
    </lineage>
</organism>
<dbReference type="PROSITE" id="PS00678">
    <property type="entry name" value="WD_REPEATS_1"/>
    <property type="match status" value="1"/>
</dbReference>
<dbReference type="PANTHER" id="PTHR19842">
    <property type="entry name" value="G BETA-LIKE PROTEIN GBL"/>
    <property type="match status" value="1"/>
</dbReference>
<accession>A0A317SHM1</accession>
<keyword evidence="7" id="KW-1185">Reference proteome</keyword>
<protein>
    <submittedName>
        <fullName evidence="6">WD40 repeat-like protein</fullName>
    </submittedName>
</protein>
<dbReference type="InterPro" id="IPR001680">
    <property type="entry name" value="WD40_rpt"/>
</dbReference>
<dbReference type="EMBL" id="PYWC01000095">
    <property type="protein sequence ID" value="PWW72731.1"/>
    <property type="molecule type" value="Genomic_DNA"/>
</dbReference>
<sequence length="762" mass="84967">MAETKKQTTPNPTRSDRLESSVKEDTNNDTEGSCLGNAFEKYDPVHEWYRPEIELAVKNSAKRKIDDEFNADTLMPTVPSDLEDALDKKALEGLHLASFREEQRRPYMSKRARDFMRHMGNWGGFPEQDGKVLHISFTASEVDIALKALSEEFSQDPLSPTLGDLSGVSAKTWFGILNSKLKGPEAETFVKFLEKNVIPKIIIEGRTAKELLLFFQDCVHLEPDETYVNLGTRSTREAAKRVSSSPPLRMLRQEMGYGIRAGRNIDSLFKRAKAACMEYLKPQAFLTGGSSDIIDICWSPDGSRFAMGSTTLNDIYNRPGNLMLGTIEQMEVKLLDGHKTPRPIEQRNPTLDNQMRSTVTGVAFSNDGCLLYSSGYDATIKIWSTEDGFLLDSVDLNGKVVKMSLSKPHNVIAGSTQNGWLELFSTDRDGETHIVKFQQNEQLYASTLIWADRINPNWLLAAYDTTTEDRPGRGLCAVYDASTKKKLSTIRPSAGRHFDMFLHQESGILVTGVSGSVTSIIRMYDVTLSSQTGRGPQFDISGMVNCPQKDINVVTMSPCARFITSSGTDGSTIVWDWRNLSEPLTQLWHGDTLMPVTPDTNLEAEDTGTTFAQWCPHDGYLYTGGSDGIVKVWDVKRANSLVRNLPALDAQIMSGEFSPGFDKLFIGSASGKATLFSMAARDGEALTEFSADMSGIIPDIDPDDGSVSQYDNDNDQNMDWHNSDVEDYYRDQDMDRDRDMDVDGSSDYQFDGNSYFNEMGEY</sequence>
<gene>
    <name evidence="6" type="ORF">C7212DRAFT_347898</name>
</gene>
<dbReference type="InterPro" id="IPR036322">
    <property type="entry name" value="WD40_repeat_dom_sf"/>
</dbReference>
<feature type="compositionally biased region" description="Polar residues" evidence="5">
    <location>
        <begin position="706"/>
        <end position="720"/>
    </location>
</feature>
<dbReference type="GO" id="GO:0031931">
    <property type="term" value="C:TORC1 complex"/>
    <property type="evidence" value="ECO:0007669"/>
    <property type="project" value="InterPro"/>
</dbReference>
<evidence type="ECO:0000313" key="6">
    <source>
        <dbReference type="EMBL" id="PWW72731.1"/>
    </source>
</evidence>
<feature type="repeat" description="WD" evidence="4">
    <location>
        <begin position="602"/>
        <end position="643"/>
    </location>
</feature>